<organism evidence="10 11">
    <name type="scientific">Shouchella xiaoxiensis</name>
    <dbReference type="NCBI Taxonomy" id="766895"/>
    <lineage>
        <taxon>Bacteria</taxon>
        <taxon>Bacillati</taxon>
        <taxon>Bacillota</taxon>
        <taxon>Bacilli</taxon>
        <taxon>Bacillales</taxon>
        <taxon>Bacillaceae</taxon>
        <taxon>Shouchella</taxon>
    </lineage>
</organism>
<keyword evidence="4 10" id="KW-0067">ATP-binding</keyword>
<dbReference type="PANTHER" id="PTHR43394:SF1">
    <property type="entry name" value="ATP-BINDING CASSETTE SUB-FAMILY B MEMBER 10, MITOCHONDRIAL"/>
    <property type="match status" value="1"/>
</dbReference>
<dbReference type="InterPro" id="IPR003593">
    <property type="entry name" value="AAA+_ATPase"/>
</dbReference>
<protein>
    <submittedName>
        <fullName evidence="10">ATP-binding cassette subfamily B protein</fullName>
    </submittedName>
</protein>
<dbReference type="Proteomes" id="UP001179280">
    <property type="component" value="Unassembled WGS sequence"/>
</dbReference>
<feature type="transmembrane region" description="Helical" evidence="7">
    <location>
        <begin position="135"/>
        <end position="152"/>
    </location>
</feature>
<dbReference type="SMART" id="SM00382">
    <property type="entry name" value="AAA"/>
    <property type="match status" value="1"/>
</dbReference>
<evidence type="ECO:0000256" key="4">
    <source>
        <dbReference type="ARBA" id="ARBA00022840"/>
    </source>
</evidence>
<feature type="transmembrane region" description="Helical" evidence="7">
    <location>
        <begin position="236"/>
        <end position="257"/>
    </location>
</feature>
<name>A0ABS2T0R4_9BACI</name>
<accession>A0ABS2T0R4</accession>
<reference evidence="10" key="1">
    <citation type="submission" date="2021-01" db="EMBL/GenBank/DDBJ databases">
        <title>Genomic Encyclopedia of Type Strains, Phase IV (KMG-IV): sequencing the most valuable type-strain genomes for metagenomic binning, comparative biology and taxonomic classification.</title>
        <authorList>
            <person name="Goeker M."/>
        </authorList>
    </citation>
    <scope>NUCLEOTIDE SEQUENCE</scope>
    <source>
        <strain evidence="10">DSM 21943</strain>
    </source>
</reference>
<dbReference type="SUPFAM" id="SSF52540">
    <property type="entry name" value="P-loop containing nucleoside triphosphate hydrolases"/>
    <property type="match status" value="1"/>
</dbReference>
<sequence>MIKRFFAYYIPHKKLFYIDFFSAIVVALLDLAFPVVVQWFINTLLPEQEWGTVIWVSGALFATYLISSYLQYNVNFLGHKLGINIETDMRQDLFEGVQRQSFKYFDNTKTGHIISRITNDLFDIGELAHHGPEDLFIALMTFAGAFGIMFYVNPSLALVALVFVPVLIALITYTNIKMNKAWTKMYSEIGDVNARVEDSVSGMRVVQSFTNEEHEVETFRANNSRYRKAKVGGYKVMGYTSSGIFLATRLMILSVLIYGSWLLYVGTIDVGEFVLFILYINILFKPIEKISAILELYPRGMAGFKRFTDMMDTEVDVVDRDDAKEAPVLDGSISFNDVTFGYEENRPVLSNVNLTIPAGKTIAFVGPSGAGKTTISSLIPRFYDIDSGSITINGMNIQEMTKKSLRSQIGIVQQDVFLFSGTLRENIRYGNLNASDEEIEHAARLANLEALIESLPQGYDTQIGQRGLKLSGGQKQRIAIARTFLKNPPILILDEATSALDTETEAMIQQSLQELAVNRTTLVIAHRLATIRHADRIVVVTKDGIVEQGTYDELIAKNGAFASLNSIQINQ</sequence>
<dbReference type="CDD" id="cd03251">
    <property type="entry name" value="ABCC_MsbA"/>
    <property type="match status" value="1"/>
</dbReference>
<keyword evidence="2 7" id="KW-0812">Transmembrane</keyword>
<evidence type="ECO:0000313" key="10">
    <source>
        <dbReference type="EMBL" id="MBM7841345.1"/>
    </source>
</evidence>
<dbReference type="InterPro" id="IPR036640">
    <property type="entry name" value="ABC1_TM_sf"/>
</dbReference>
<evidence type="ECO:0000313" key="11">
    <source>
        <dbReference type="Proteomes" id="UP001179280"/>
    </source>
</evidence>
<feature type="transmembrane region" description="Helical" evidence="7">
    <location>
        <begin position="263"/>
        <end position="284"/>
    </location>
</feature>
<evidence type="ECO:0000259" key="9">
    <source>
        <dbReference type="PROSITE" id="PS50929"/>
    </source>
</evidence>
<dbReference type="Pfam" id="PF00005">
    <property type="entry name" value="ABC_tran"/>
    <property type="match status" value="1"/>
</dbReference>
<dbReference type="PROSITE" id="PS00211">
    <property type="entry name" value="ABC_TRANSPORTER_1"/>
    <property type="match status" value="1"/>
</dbReference>
<dbReference type="Pfam" id="PF00664">
    <property type="entry name" value="ABC_membrane"/>
    <property type="match status" value="1"/>
</dbReference>
<evidence type="ECO:0000256" key="6">
    <source>
        <dbReference type="ARBA" id="ARBA00023136"/>
    </source>
</evidence>
<dbReference type="InterPro" id="IPR039421">
    <property type="entry name" value="Type_1_exporter"/>
</dbReference>
<evidence type="ECO:0000256" key="5">
    <source>
        <dbReference type="ARBA" id="ARBA00022989"/>
    </source>
</evidence>
<keyword evidence="11" id="KW-1185">Reference proteome</keyword>
<dbReference type="RefSeq" id="WP_204469399.1">
    <property type="nucleotide sequence ID" value="NZ_JAFBCV010000031.1"/>
</dbReference>
<dbReference type="InterPro" id="IPR017871">
    <property type="entry name" value="ABC_transporter-like_CS"/>
</dbReference>
<feature type="domain" description="ABC transmembrane type-1" evidence="9">
    <location>
        <begin position="20"/>
        <end position="299"/>
    </location>
</feature>
<feature type="transmembrane region" description="Helical" evidence="7">
    <location>
        <begin position="158"/>
        <end position="176"/>
    </location>
</feature>
<dbReference type="InterPro" id="IPR003439">
    <property type="entry name" value="ABC_transporter-like_ATP-bd"/>
</dbReference>
<dbReference type="InterPro" id="IPR027417">
    <property type="entry name" value="P-loop_NTPase"/>
</dbReference>
<evidence type="ECO:0000256" key="7">
    <source>
        <dbReference type="SAM" id="Phobius"/>
    </source>
</evidence>
<dbReference type="SUPFAM" id="SSF90123">
    <property type="entry name" value="ABC transporter transmembrane region"/>
    <property type="match status" value="1"/>
</dbReference>
<dbReference type="GO" id="GO:0005524">
    <property type="term" value="F:ATP binding"/>
    <property type="evidence" value="ECO:0007669"/>
    <property type="project" value="UniProtKB-KW"/>
</dbReference>
<keyword evidence="3" id="KW-0547">Nucleotide-binding</keyword>
<dbReference type="PROSITE" id="PS50893">
    <property type="entry name" value="ABC_TRANSPORTER_2"/>
    <property type="match status" value="1"/>
</dbReference>
<proteinExistence type="predicted"/>
<feature type="domain" description="ABC transporter" evidence="8">
    <location>
        <begin position="333"/>
        <end position="567"/>
    </location>
</feature>
<keyword evidence="5 7" id="KW-1133">Transmembrane helix</keyword>
<comment type="caution">
    <text evidence="10">The sequence shown here is derived from an EMBL/GenBank/DDBJ whole genome shotgun (WGS) entry which is preliminary data.</text>
</comment>
<gene>
    <name evidence="10" type="ORF">JOC54_004649</name>
</gene>
<dbReference type="CDD" id="cd18549">
    <property type="entry name" value="ABC_6TM_YwjA_like"/>
    <property type="match status" value="1"/>
</dbReference>
<dbReference type="InterPro" id="IPR011527">
    <property type="entry name" value="ABC1_TM_dom"/>
</dbReference>
<feature type="transmembrane region" description="Helical" evidence="7">
    <location>
        <begin position="20"/>
        <end position="41"/>
    </location>
</feature>
<dbReference type="Gene3D" id="1.20.1560.10">
    <property type="entry name" value="ABC transporter type 1, transmembrane domain"/>
    <property type="match status" value="1"/>
</dbReference>
<dbReference type="Gene3D" id="3.40.50.300">
    <property type="entry name" value="P-loop containing nucleotide triphosphate hydrolases"/>
    <property type="match status" value="1"/>
</dbReference>
<evidence type="ECO:0000256" key="1">
    <source>
        <dbReference type="ARBA" id="ARBA00004651"/>
    </source>
</evidence>
<evidence type="ECO:0000256" key="3">
    <source>
        <dbReference type="ARBA" id="ARBA00022741"/>
    </source>
</evidence>
<evidence type="ECO:0000256" key="2">
    <source>
        <dbReference type="ARBA" id="ARBA00022692"/>
    </source>
</evidence>
<dbReference type="PROSITE" id="PS50929">
    <property type="entry name" value="ABC_TM1F"/>
    <property type="match status" value="1"/>
</dbReference>
<dbReference type="PANTHER" id="PTHR43394">
    <property type="entry name" value="ATP-DEPENDENT PERMEASE MDL1, MITOCHONDRIAL"/>
    <property type="match status" value="1"/>
</dbReference>
<dbReference type="EMBL" id="JAFBCV010000031">
    <property type="protein sequence ID" value="MBM7841345.1"/>
    <property type="molecule type" value="Genomic_DNA"/>
</dbReference>
<feature type="transmembrane region" description="Helical" evidence="7">
    <location>
        <begin position="53"/>
        <end position="72"/>
    </location>
</feature>
<keyword evidence="6 7" id="KW-0472">Membrane</keyword>
<evidence type="ECO:0000259" key="8">
    <source>
        <dbReference type="PROSITE" id="PS50893"/>
    </source>
</evidence>
<comment type="subcellular location">
    <subcellularLocation>
        <location evidence="1">Cell membrane</location>
        <topology evidence="1">Multi-pass membrane protein</topology>
    </subcellularLocation>
</comment>